<sequence>MTFTISKTVEALFNQRTPEADRGRIDDLFGCLSHFTAMNYMSVAEKRSLNDYLGQPYNVIIKPIHDEAGSYYAARVLEFDGCIATGESFEEAHEAIYEVLEGFIEDMMENDEEIPEPVGDDHFSGNLRVRMPKSLHRNLSQAAKLEGVSLNQYIINKLSK</sequence>
<dbReference type="AlphaFoldDB" id="A0A1M7ITV8"/>
<dbReference type="InterPro" id="IPR035069">
    <property type="entry name" value="TTHA1013/TTHA0281-like"/>
</dbReference>
<organism evidence="1 2">
    <name type="scientific">Lacicoccus alkaliphilus DSM 16010</name>
    <dbReference type="NCBI Taxonomy" id="1123231"/>
    <lineage>
        <taxon>Bacteria</taxon>
        <taxon>Bacillati</taxon>
        <taxon>Bacillota</taxon>
        <taxon>Bacilli</taxon>
        <taxon>Bacillales</taxon>
        <taxon>Salinicoccaceae</taxon>
        <taxon>Lacicoccus</taxon>
    </lineage>
</organism>
<dbReference type="SUPFAM" id="SSF143100">
    <property type="entry name" value="TTHA1013/TTHA0281-like"/>
    <property type="match status" value="1"/>
</dbReference>
<dbReference type="Pfam" id="PF05534">
    <property type="entry name" value="HicB"/>
    <property type="match status" value="1"/>
</dbReference>
<dbReference type="EMBL" id="FRCF01000011">
    <property type="protein sequence ID" value="SHM43747.1"/>
    <property type="molecule type" value="Genomic_DNA"/>
</dbReference>
<gene>
    <name evidence="1" type="ORF">SAMN02745189_02147</name>
</gene>
<keyword evidence="2" id="KW-1185">Reference proteome</keyword>
<accession>A0A1M7ITV8</accession>
<dbReference type="GO" id="GO:0006355">
    <property type="term" value="P:regulation of DNA-templated transcription"/>
    <property type="evidence" value="ECO:0007669"/>
    <property type="project" value="InterPro"/>
</dbReference>
<dbReference type="SUPFAM" id="SSF47598">
    <property type="entry name" value="Ribbon-helix-helix"/>
    <property type="match status" value="1"/>
</dbReference>
<evidence type="ECO:0000313" key="2">
    <source>
        <dbReference type="Proteomes" id="UP000184206"/>
    </source>
</evidence>
<protein>
    <submittedName>
        <fullName evidence="1">HicB family protein</fullName>
    </submittedName>
</protein>
<dbReference type="Proteomes" id="UP000184206">
    <property type="component" value="Unassembled WGS sequence"/>
</dbReference>
<dbReference type="Gene3D" id="3.30.160.250">
    <property type="match status" value="1"/>
</dbReference>
<dbReference type="InterPro" id="IPR010985">
    <property type="entry name" value="Ribbon_hlx_hlx"/>
</dbReference>
<reference evidence="1 2" key="1">
    <citation type="submission" date="2016-11" db="EMBL/GenBank/DDBJ databases">
        <authorList>
            <person name="Jaros S."/>
            <person name="Januszkiewicz K."/>
            <person name="Wedrychowicz H."/>
        </authorList>
    </citation>
    <scope>NUCLEOTIDE SEQUENCE [LARGE SCALE GENOMIC DNA]</scope>
    <source>
        <strain evidence="1 2">DSM 16010</strain>
    </source>
</reference>
<name>A0A1M7ITV8_9BACL</name>
<evidence type="ECO:0000313" key="1">
    <source>
        <dbReference type="EMBL" id="SHM43747.1"/>
    </source>
</evidence>
<proteinExistence type="predicted"/>
<dbReference type="InterPro" id="IPR008651">
    <property type="entry name" value="Uncharacterised_HicB"/>
</dbReference>